<keyword evidence="2" id="KW-1185">Reference proteome</keyword>
<evidence type="ECO:0000313" key="2">
    <source>
        <dbReference type="Proteomes" id="UP000814033"/>
    </source>
</evidence>
<reference evidence="1" key="1">
    <citation type="submission" date="2021-02" db="EMBL/GenBank/DDBJ databases">
        <authorList>
            <consortium name="DOE Joint Genome Institute"/>
            <person name="Ahrendt S."/>
            <person name="Looney B.P."/>
            <person name="Miyauchi S."/>
            <person name="Morin E."/>
            <person name="Drula E."/>
            <person name="Courty P.E."/>
            <person name="Chicoki N."/>
            <person name="Fauchery L."/>
            <person name="Kohler A."/>
            <person name="Kuo A."/>
            <person name="Labutti K."/>
            <person name="Pangilinan J."/>
            <person name="Lipzen A."/>
            <person name="Riley R."/>
            <person name="Andreopoulos W."/>
            <person name="He G."/>
            <person name="Johnson J."/>
            <person name="Barry K.W."/>
            <person name="Grigoriev I.V."/>
            <person name="Nagy L."/>
            <person name="Hibbett D."/>
            <person name="Henrissat B."/>
            <person name="Matheny P.B."/>
            <person name="Labbe J."/>
            <person name="Martin F."/>
        </authorList>
    </citation>
    <scope>NUCLEOTIDE SEQUENCE</scope>
    <source>
        <strain evidence="1">FP105234-sp</strain>
    </source>
</reference>
<evidence type="ECO:0000313" key="1">
    <source>
        <dbReference type="EMBL" id="KAI0040921.1"/>
    </source>
</evidence>
<organism evidence="1 2">
    <name type="scientific">Auriscalpium vulgare</name>
    <dbReference type="NCBI Taxonomy" id="40419"/>
    <lineage>
        <taxon>Eukaryota</taxon>
        <taxon>Fungi</taxon>
        <taxon>Dikarya</taxon>
        <taxon>Basidiomycota</taxon>
        <taxon>Agaricomycotina</taxon>
        <taxon>Agaricomycetes</taxon>
        <taxon>Russulales</taxon>
        <taxon>Auriscalpiaceae</taxon>
        <taxon>Auriscalpium</taxon>
    </lineage>
</organism>
<sequence>MAWTFLGPKESLSRRHVIYGLRQRLLKPCDIALDCVFDVVVLPKCAALHSRDGTLGHPHHIPLTKPKSRPFFPPFKPSISTHRHLMSGRVLIFEQRLSRGQALAIRCTPGARMGNSVPSPTAAGTAHHCCACMPIQDSSSPAYTSASYPSPTRTSSSSAHCRYLRSLRRRVRNMLREILNPPKR</sequence>
<proteinExistence type="predicted"/>
<accession>A0ACB8RBE0</accession>
<dbReference type="Proteomes" id="UP000814033">
    <property type="component" value="Unassembled WGS sequence"/>
</dbReference>
<dbReference type="EMBL" id="MU276158">
    <property type="protein sequence ID" value="KAI0040921.1"/>
    <property type="molecule type" value="Genomic_DNA"/>
</dbReference>
<reference evidence="1" key="2">
    <citation type="journal article" date="2022" name="New Phytol.">
        <title>Evolutionary transition to the ectomycorrhizal habit in the genomes of a hyperdiverse lineage of mushroom-forming fungi.</title>
        <authorList>
            <person name="Looney B."/>
            <person name="Miyauchi S."/>
            <person name="Morin E."/>
            <person name="Drula E."/>
            <person name="Courty P.E."/>
            <person name="Kohler A."/>
            <person name="Kuo A."/>
            <person name="LaButti K."/>
            <person name="Pangilinan J."/>
            <person name="Lipzen A."/>
            <person name="Riley R."/>
            <person name="Andreopoulos W."/>
            <person name="He G."/>
            <person name="Johnson J."/>
            <person name="Nolan M."/>
            <person name="Tritt A."/>
            <person name="Barry K.W."/>
            <person name="Grigoriev I.V."/>
            <person name="Nagy L.G."/>
            <person name="Hibbett D."/>
            <person name="Henrissat B."/>
            <person name="Matheny P.B."/>
            <person name="Labbe J."/>
            <person name="Martin F.M."/>
        </authorList>
    </citation>
    <scope>NUCLEOTIDE SEQUENCE</scope>
    <source>
        <strain evidence="1">FP105234-sp</strain>
    </source>
</reference>
<gene>
    <name evidence="1" type="ORF">FA95DRAFT_805675</name>
</gene>
<comment type="caution">
    <text evidence="1">The sequence shown here is derived from an EMBL/GenBank/DDBJ whole genome shotgun (WGS) entry which is preliminary data.</text>
</comment>
<name>A0ACB8RBE0_9AGAM</name>
<protein>
    <submittedName>
        <fullName evidence="1">Uncharacterized protein</fullName>
    </submittedName>
</protein>